<dbReference type="Pfam" id="PF04636">
    <property type="entry name" value="PA26"/>
    <property type="match status" value="1"/>
</dbReference>
<dbReference type="PANTHER" id="PTHR12474">
    <property type="entry name" value="P53 REGULATED PA26 NUCLEAR PROTEIN SESTRIN"/>
    <property type="match status" value="1"/>
</dbReference>
<evidence type="ECO:0000256" key="2">
    <source>
        <dbReference type="ARBA" id="ARBA00008350"/>
    </source>
</evidence>
<comment type="subcellular location">
    <subcellularLocation>
        <location evidence="1">Cytoplasm</location>
    </subcellularLocation>
</comment>
<dbReference type="GO" id="GO:1904262">
    <property type="term" value="P:negative regulation of TORC1 signaling"/>
    <property type="evidence" value="ECO:0007669"/>
    <property type="project" value="TreeGrafter"/>
</dbReference>
<dbReference type="VEuPathDB" id="CryptoDB:cubi_00600"/>
<dbReference type="OrthoDB" id="337464at2759"/>
<name>A0A1J4MC39_9CRYT</name>
<dbReference type="RefSeq" id="XP_028873412.1">
    <property type="nucleotide sequence ID" value="XM_029017614.1"/>
</dbReference>
<dbReference type="GO" id="GO:0005634">
    <property type="term" value="C:nucleus"/>
    <property type="evidence" value="ECO:0007669"/>
    <property type="project" value="InterPro"/>
</dbReference>
<dbReference type="GeneID" id="39977393"/>
<dbReference type="InterPro" id="IPR006730">
    <property type="entry name" value="Sestrin"/>
</dbReference>
<reference evidence="4 5" key="1">
    <citation type="submission" date="2016-10" db="EMBL/GenBank/DDBJ databases">
        <title>Reductive evolution of mitochondrial metabolism and differential evolution of invasion-related proteins in Cryptosporidium.</title>
        <authorList>
            <person name="Liu S."/>
            <person name="Roellig D.M."/>
            <person name="Guo Y."/>
            <person name="Li N."/>
            <person name="Frace M.A."/>
            <person name="Tang K."/>
            <person name="Zhang L."/>
            <person name="Feng Y."/>
            <person name="Xiao L."/>
        </authorList>
    </citation>
    <scope>NUCLEOTIDE SEQUENCE [LARGE SCALE GENOMIC DNA]</scope>
    <source>
        <strain evidence="4">39726</strain>
    </source>
</reference>
<dbReference type="GO" id="GO:0070728">
    <property type="term" value="F:L-leucine binding"/>
    <property type="evidence" value="ECO:0007669"/>
    <property type="project" value="TreeGrafter"/>
</dbReference>
<dbReference type="GO" id="GO:0016239">
    <property type="term" value="P:positive regulation of macroautophagy"/>
    <property type="evidence" value="ECO:0007669"/>
    <property type="project" value="TreeGrafter"/>
</dbReference>
<dbReference type="SUPFAM" id="SSF69118">
    <property type="entry name" value="AhpD-like"/>
    <property type="match status" value="1"/>
</dbReference>
<accession>A0A1J4MC39</accession>
<dbReference type="GO" id="GO:0016684">
    <property type="term" value="F:oxidoreductase activity, acting on peroxide as acceptor"/>
    <property type="evidence" value="ECO:0007669"/>
    <property type="project" value="TreeGrafter"/>
</dbReference>
<dbReference type="GO" id="GO:0071233">
    <property type="term" value="P:cellular response to L-leucine"/>
    <property type="evidence" value="ECO:0007669"/>
    <property type="project" value="TreeGrafter"/>
</dbReference>
<evidence type="ECO:0000256" key="3">
    <source>
        <dbReference type="ARBA" id="ARBA00022490"/>
    </source>
</evidence>
<sequence>MKSDFPISLLLVNYKDFVSNFLDIPSWGRLKPDKVKRYIENKISIIQKKILLNGETNYWKYEQSLCILLRLSTCLNPYSDIRESISNSWQHIINDLNNTWSSNLRSDENSNKISAENNEVFFYTKIKDIHPDLLFSITLGGSNISIKEAIKIFTSNTNENNQYCLPCGRFISPEYLVPGTPGFFSNDKLNSNENEFFWKEVFNTFHGRIPSIFRIVYIFPEYAKALLKSYKINMEDQNYGVLPLYYRHFIGILCSSLYDNDYIIKLEMQMYIFNNGPIEWLENPSEVLPIKFFALFEFLKCITFEPAYVSNELMNRLIGEISDTQVWTITELCHILCIVTTIQSISQLSCSFGITSMDHWDLGPDPLEGTNCDGNTCYKPSPSTMKDCFEYRKVILSNSIHENPNLDSLTTSYYKEILSEYIDVEKEERNFTFRAKNNLTSSANTNISISKLSFLKLPSFNFSEICNSKIFPRILSFINFRFMVNNSNGNLNSNCIISKRKTMRKGKDDYSNSEEMPFFSDKQIGLNDSLEDFSLNNTNLNNNEIDLSNGYLPRQKYKGEISTLLRIKDLLSHFPPHGDILGISKDEISLFRSNSDKHKADRVLLSSVMNSKPKLQFNSLSVRFKHLSNNYTVEDQNLILTKLEANKKMNIQDCENIFELKKNKKESMKKGCFADKSAHFMSMLNSFSIQMLEYEFYSETAWSILSIYSGECSKCIKDELDTLLYSCNKSITTICGIYKVPTTNPIRSSIWSYVFKLCGIVKFEMTELVHNSFLPLELKVLLKKTIRSPQRILRSDFERCRIVFSYTELIYYLIVVCKAKQAVTIICSIQSLSNILKNAQ</sequence>
<evidence type="ECO:0000313" key="4">
    <source>
        <dbReference type="EMBL" id="OII71793.1"/>
    </source>
</evidence>
<gene>
    <name evidence="4" type="ORF">cubi_00600</name>
</gene>
<comment type="similarity">
    <text evidence="2">Belongs to the sestrin family.</text>
</comment>
<dbReference type="Proteomes" id="UP000186176">
    <property type="component" value="Unassembled WGS sequence"/>
</dbReference>
<keyword evidence="3" id="KW-0963">Cytoplasm</keyword>
<dbReference type="EMBL" id="LRBP01000027">
    <property type="protein sequence ID" value="OII71793.1"/>
    <property type="molecule type" value="Genomic_DNA"/>
</dbReference>
<evidence type="ECO:0000313" key="5">
    <source>
        <dbReference type="Proteomes" id="UP000186176"/>
    </source>
</evidence>
<dbReference type="GO" id="GO:0005737">
    <property type="term" value="C:cytoplasm"/>
    <property type="evidence" value="ECO:0007669"/>
    <property type="project" value="UniProtKB-SubCell"/>
</dbReference>
<dbReference type="GO" id="GO:1901031">
    <property type="term" value="P:regulation of response to reactive oxygen species"/>
    <property type="evidence" value="ECO:0007669"/>
    <property type="project" value="InterPro"/>
</dbReference>
<dbReference type="GO" id="GO:1990253">
    <property type="term" value="P:cellular response to leucine starvation"/>
    <property type="evidence" value="ECO:0007669"/>
    <property type="project" value="TreeGrafter"/>
</dbReference>
<organism evidence="4 5">
    <name type="scientific">Cryptosporidium ubiquitum</name>
    <dbReference type="NCBI Taxonomy" id="857276"/>
    <lineage>
        <taxon>Eukaryota</taxon>
        <taxon>Sar</taxon>
        <taxon>Alveolata</taxon>
        <taxon>Apicomplexa</taxon>
        <taxon>Conoidasida</taxon>
        <taxon>Coccidia</taxon>
        <taxon>Eucoccidiorida</taxon>
        <taxon>Eimeriorina</taxon>
        <taxon>Cryptosporidiidae</taxon>
        <taxon>Cryptosporidium</taxon>
    </lineage>
</organism>
<dbReference type="InterPro" id="IPR029032">
    <property type="entry name" value="AhpD-like"/>
</dbReference>
<comment type="caution">
    <text evidence="4">The sequence shown here is derived from an EMBL/GenBank/DDBJ whole genome shotgun (WGS) entry which is preliminary data.</text>
</comment>
<keyword evidence="5" id="KW-1185">Reference proteome</keyword>
<dbReference type="AlphaFoldDB" id="A0A1J4MC39"/>
<protein>
    <submittedName>
        <fullName evidence="4">Uncharacterized protein</fullName>
    </submittedName>
</protein>
<proteinExistence type="inferred from homology"/>
<evidence type="ECO:0000256" key="1">
    <source>
        <dbReference type="ARBA" id="ARBA00004496"/>
    </source>
</evidence>
<dbReference type="PANTHER" id="PTHR12474:SF0">
    <property type="entry name" value="SESTRIN HOMOLOG"/>
    <property type="match status" value="1"/>
</dbReference>